<dbReference type="GO" id="GO:0016791">
    <property type="term" value="F:phosphatase activity"/>
    <property type="evidence" value="ECO:0007669"/>
    <property type="project" value="TreeGrafter"/>
</dbReference>
<proteinExistence type="predicted"/>
<protein>
    <recommendedName>
        <fullName evidence="4">HAD superfamily hydrolase</fullName>
    </recommendedName>
</protein>
<dbReference type="SFLD" id="SFLDS00003">
    <property type="entry name" value="Haloacid_Dehalogenase"/>
    <property type="match status" value="1"/>
</dbReference>
<dbReference type="InterPro" id="IPR023214">
    <property type="entry name" value="HAD_sf"/>
</dbReference>
<dbReference type="InterPro" id="IPR000150">
    <property type="entry name" value="Cof"/>
</dbReference>
<dbReference type="PROSITE" id="PS01228">
    <property type="entry name" value="COF_1"/>
    <property type="match status" value="1"/>
</dbReference>
<reference evidence="2" key="3">
    <citation type="submission" date="2024-03" db="EMBL/GenBank/DDBJ databases">
        <title>The Genome Sequence of Enterococcus sp. DIV0242b.</title>
        <authorList>
            <consortium name="The Broad Institute Genomics Platform"/>
            <consortium name="The Broad Institute Microbial Omics Core"/>
            <consortium name="The Broad Institute Genomic Center for Infectious Diseases"/>
            <person name="Earl A."/>
            <person name="Manson A."/>
            <person name="Gilmore M."/>
            <person name="Schwartman J."/>
            <person name="Shea T."/>
            <person name="Abouelleil A."/>
            <person name="Cao P."/>
            <person name="Chapman S."/>
            <person name="Cusick C."/>
            <person name="Young S."/>
            <person name="Neafsey D."/>
            <person name="Nusbaum C."/>
            <person name="Birren B."/>
        </authorList>
    </citation>
    <scope>NUCLEOTIDE SEQUENCE</scope>
    <source>
        <strain evidence="2">9E7_DIV0242</strain>
    </source>
</reference>
<dbReference type="InterPro" id="IPR006379">
    <property type="entry name" value="HAD-SF_hydro_IIB"/>
</dbReference>
<reference evidence="2" key="2">
    <citation type="submission" date="2017-05" db="EMBL/GenBank/DDBJ databases">
        <authorList>
            <consortium name="The Broad Institute Genomics Platform"/>
            <consortium name="The Broad Institute Genomic Center for Infectious Diseases"/>
            <person name="Earl A."/>
            <person name="Manson A."/>
            <person name="Schwartman J."/>
            <person name="Gilmore M."/>
            <person name="Abouelleil A."/>
            <person name="Cao P."/>
            <person name="Chapman S."/>
            <person name="Cusick C."/>
            <person name="Shea T."/>
            <person name="Young S."/>
            <person name="Neafsey D."/>
            <person name="Nusbaum C."/>
            <person name="Birren B."/>
        </authorList>
    </citation>
    <scope>NUCLEOTIDE SEQUENCE</scope>
    <source>
        <strain evidence="2">9E7_DIV0242</strain>
    </source>
</reference>
<dbReference type="SFLD" id="SFLDG01144">
    <property type="entry name" value="C2.B.4:_PGP_Like"/>
    <property type="match status" value="1"/>
</dbReference>
<dbReference type="AlphaFoldDB" id="A0A242KDX8"/>
<dbReference type="Proteomes" id="UP000195141">
    <property type="component" value="Chromosome"/>
</dbReference>
<evidence type="ECO:0008006" key="4">
    <source>
        <dbReference type="Google" id="ProtNLM"/>
    </source>
</evidence>
<dbReference type="Gene3D" id="3.40.50.1000">
    <property type="entry name" value="HAD superfamily/HAD-like"/>
    <property type="match status" value="1"/>
</dbReference>
<keyword evidence="3" id="KW-1185">Reference proteome</keyword>
<dbReference type="OrthoDB" id="9806027at2"/>
<dbReference type="SFLD" id="SFLDG01140">
    <property type="entry name" value="C2.B:_Phosphomannomutase_and_P"/>
    <property type="match status" value="1"/>
</dbReference>
<dbReference type="RefSeq" id="WP_086348256.1">
    <property type="nucleotide sequence ID" value="NZ_CP147247.1"/>
</dbReference>
<evidence type="ECO:0000313" key="1">
    <source>
        <dbReference type="EMBL" id="OTP19374.1"/>
    </source>
</evidence>
<dbReference type="EMBL" id="CP147247">
    <property type="protein sequence ID" value="WYJ89454.1"/>
    <property type="molecule type" value="Genomic_DNA"/>
</dbReference>
<accession>A0A242KDX8</accession>
<dbReference type="NCBIfam" id="TIGR01484">
    <property type="entry name" value="HAD-SF-IIB"/>
    <property type="match status" value="1"/>
</dbReference>
<dbReference type="InterPro" id="IPR036412">
    <property type="entry name" value="HAD-like_sf"/>
</dbReference>
<dbReference type="NCBIfam" id="TIGR00099">
    <property type="entry name" value="Cof-subfamily"/>
    <property type="match status" value="1"/>
</dbReference>
<dbReference type="Pfam" id="PF08282">
    <property type="entry name" value="Hydrolase_3"/>
    <property type="match status" value="1"/>
</dbReference>
<dbReference type="EMBL" id="NGMM01000001">
    <property type="protein sequence ID" value="OTP19374.1"/>
    <property type="molecule type" value="Genomic_DNA"/>
</dbReference>
<sequence length="269" mass="30024">MDKHLIFMDIDGTLVSRDQKISTKTRSVISELQKDGHQFYVATGRKYSSAIDVAKRLTPETKVVASNGSIYSVNDTLHKKQLSRDALAAIYETVFQKKIPLFFFGEHTVFYTEELPEYLQKSDQSRVSASGEEDFLFIDSIDTLLSMSTRIVNGIIIADDRQDELNSIKAELAERELLSLSSSHPNNIELIPKGVNKATAIQEIQKELSVPKEKIISFGDGMNDLEMLQASGVSVAMGNAVDELKQEAKFITDANTEDGIANFLINYFD</sequence>
<name>A0A242KDX8_9ENTE</name>
<dbReference type="CDD" id="cd07516">
    <property type="entry name" value="HAD_Pase"/>
    <property type="match status" value="1"/>
</dbReference>
<dbReference type="Gene3D" id="3.30.1240.10">
    <property type="match status" value="1"/>
</dbReference>
<dbReference type="SUPFAM" id="SSF56784">
    <property type="entry name" value="HAD-like"/>
    <property type="match status" value="1"/>
</dbReference>
<gene>
    <name evidence="2" type="ORF">A5888_001176</name>
    <name evidence="1" type="ORF">A5888_001191</name>
</gene>
<reference evidence="1" key="1">
    <citation type="submission" date="2017-05" db="EMBL/GenBank/DDBJ databases">
        <title>The Genome Sequence of Enterococcus sp. 9E7_DIV0242.</title>
        <authorList>
            <consortium name="The Broad Institute Genomics Platform"/>
            <consortium name="The Broad Institute Genomic Center for Infectious Diseases"/>
            <person name="Earl A."/>
            <person name="Manson A."/>
            <person name="Schwartman J."/>
            <person name="Gilmore M."/>
            <person name="Abouelleil A."/>
            <person name="Cao P."/>
            <person name="Chapman S."/>
            <person name="Cusick C."/>
            <person name="Shea T."/>
            <person name="Young S."/>
            <person name="Neafsey D."/>
            <person name="Nusbaum C."/>
            <person name="Birren B."/>
        </authorList>
    </citation>
    <scope>NUCLEOTIDE SEQUENCE [LARGE SCALE GENOMIC DNA]</scope>
    <source>
        <strain evidence="1">9E7_DIV0242</strain>
    </source>
</reference>
<evidence type="ECO:0000313" key="2">
    <source>
        <dbReference type="EMBL" id="WYJ89454.1"/>
    </source>
</evidence>
<organism evidence="1">
    <name type="scientific">Candidatus Enterococcus clewellii</name>
    <dbReference type="NCBI Taxonomy" id="1834193"/>
    <lineage>
        <taxon>Bacteria</taxon>
        <taxon>Bacillati</taxon>
        <taxon>Bacillota</taxon>
        <taxon>Bacilli</taxon>
        <taxon>Lactobacillales</taxon>
        <taxon>Enterococcaceae</taxon>
        <taxon>Enterococcus</taxon>
    </lineage>
</organism>
<dbReference type="GO" id="GO:0000287">
    <property type="term" value="F:magnesium ion binding"/>
    <property type="evidence" value="ECO:0007669"/>
    <property type="project" value="TreeGrafter"/>
</dbReference>
<dbReference type="PANTHER" id="PTHR10000">
    <property type="entry name" value="PHOSPHOSERINE PHOSPHATASE"/>
    <property type="match status" value="1"/>
</dbReference>
<dbReference type="GO" id="GO:0005829">
    <property type="term" value="C:cytosol"/>
    <property type="evidence" value="ECO:0007669"/>
    <property type="project" value="TreeGrafter"/>
</dbReference>
<evidence type="ECO:0000313" key="3">
    <source>
        <dbReference type="Proteomes" id="UP000195141"/>
    </source>
</evidence>
<dbReference type="PANTHER" id="PTHR10000:SF23">
    <property type="entry name" value="5-AMINO-6-(5-PHOSPHO-D-RIBITYLAMINO)URACIL PHOSPHATASE YITU"/>
    <property type="match status" value="1"/>
</dbReference>